<evidence type="ECO:0000313" key="1">
    <source>
        <dbReference type="EMBL" id="MEU8137191.1"/>
    </source>
</evidence>
<dbReference type="RefSeq" id="WP_358358726.1">
    <property type="nucleotide sequence ID" value="NZ_JBEZFP010000081.1"/>
</dbReference>
<accession>A0ABV3DN62</accession>
<comment type="caution">
    <text evidence="1">The sequence shown here is derived from an EMBL/GenBank/DDBJ whole genome shotgun (WGS) entry which is preliminary data.</text>
</comment>
<organism evidence="1 2">
    <name type="scientific">Streptodolium elevatio</name>
    <dbReference type="NCBI Taxonomy" id="3157996"/>
    <lineage>
        <taxon>Bacteria</taxon>
        <taxon>Bacillati</taxon>
        <taxon>Actinomycetota</taxon>
        <taxon>Actinomycetes</taxon>
        <taxon>Kitasatosporales</taxon>
        <taxon>Streptomycetaceae</taxon>
        <taxon>Streptodolium</taxon>
    </lineage>
</organism>
<dbReference type="Proteomes" id="UP001551482">
    <property type="component" value="Unassembled WGS sequence"/>
</dbReference>
<sequence length="66" mass="7289">MIATPSGTAHMTGIDEEFDRYRHVVAEIFDCHHRTNDPAGGPDTCTCGSAWPCPQEMLAAELLDWI</sequence>
<dbReference type="EMBL" id="JBEZFP010000081">
    <property type="protein sequence ID" value="MEU8137191.1"/>
    <property type="molecule type" value="Genomic_DNA"/>
</dbReference>
<protein>
    <submittedName>
        <fullName evidence="1">Uncharacterized protein</fullName>
    </submittedName>
</protein>
<name>A0ABV3DN62_9ACTN</name>
<gene>
    <name evidence="1" type="ORF">AB0C36_27195</name>
</gene>
<reference evidence="1 2" key="1">
    <citation type="submission" date="2024-06" db="EMBL/GenBank/DDBJ databases">
        <title>The Natural Products Discovery Center: Release of the First 8490 Sequenced Strains for Exploring Actinobacteria Biosynthetic Diversity.</title>
        <authorList>
            <person name="Kalkreuter E."/>
            <person name="Kautsar S.A."/>
            <person name="Yang D."/>
            <person name="Bader C.D."/>
            <person name="Teijaro C.N."/>
            <person name="Fluegel L."/>
            <person name="Davis C.M."/>
            <person name="Simpson J.R."/>
            <person name="Lauterbach L."/>
            <person name="Steele A.D."/>
            <person name="Gui C."/>
            <person name="Meng S."/>
            <person name="Li G."/>
            <person name="Viehrig K."/>
            <person name="Ye F."/>
            <person name="Su P."/>
            <person name="Kiefer A.F."/>
            <person name="Nichols A."/>
            <person name="Cepeda A.J."/>
            <person name="Yan W."/>
            <person name="Fan B."/>
            <person name="Jiang Y."/>
            <person name="Adhikari A."/>
            <person name="Zheng C.-J."/>
            <person name="Schuster L."/>
            <person name="Cowan T.M."/>
            <person name="Smanski M.J."/>
            <person name="Chevrette M.G."/>
            <person name="De Carvalho L.P.S."/>
            <person name="Shen B."/>
        </authorList>
    </citation>
    <scope>NUCLEOTIDE SEQUENCE [LARGE SCALE GENOMIC DNA]</scope>
    <source>
        <strain evidence="1 2">NPDC048946</strain>
    </source>
</reference>
<evidence type="ECO:0000313" key="2">
    <source>
        <dbReference type="Proteomes" id="UP001551482"/>
    </source>
</evidence>
<keyword evidence="2" id="KW-1185">Reference proteome</keyword>
<proteinExistence type="predicted"/>